<dbReference type="Proteomes" id="UP000023152">
    <property type="component" value="Unassembled WGS sequence"/>
</dbReference>
<protein>
    <submittedName>
        <fullName evidence="2">Uncharacterized protein</fullName>
    </submittedName>
</protein>
<feature type="region of interest" description="Disordered" evidence="1">
    <location>
        <begin position="1"/>
        <end position="33"/>
    </location>
</feature>
<evidence type="ECO:0000313" key="2">
    <source>
        <dbReference type="EMBL" id="ETO09835.1"/>
    </source>
</evidence>
<comment type="caution">
    <text evidence="2">The sequence shown here is derived from an EMBL/GenBank/DDBJ whole genome shotgun (WGS) entry which is preliminary data.</text>
</comment>
<evidence type="ECO:0000313" key="3">
    <source>
        <dbReference type="Proteomes" id="UP000023152"/>
    </source>
</evidence>
<sequence length="312" mass="35773">MDTATSSPKKNDSTVHRRVSSITLRKKQRPTLRTEPSFVKNKETDANTTFWNELYREGNIGNIVGRNYETLITKEDALLILCNYIHINEESLDINHPLIELLSNQSIRHLRHRIQTDTNFFLIVQKYLTQLCEQHQPICYSFLNGCNVEDEKQTHEQSAYQPLSHAHATSDDSLHFVETEAMYEQEALFDDEQERQFTYDWEIKKDETKDTKENVREGRTNNNEPAKSQERKSDIYEGSIMLTPMASLKLSLDAISNSQSQSNSNTKRTKTSHRPLQTLSISVTSENGTVLTLVPLVDRSSNPLANATNDGH</sequence>
<dbReference type="EMBL" id="ASPP01023881">
    <property type="protein sequence ID" value="ETO09835.1"/>
    <property type="molecule type" value="Genomic_DNA"/>
</dbReference>
<dbReference type="AlphaFoldDB" id="X6MA05"/>
<evidence type="ECO:0000256" key="1">
    <source>
        <dbReference type="SAM" id="MobiDB-lite"/>
    </source>
</evidence>
<proteinExistence type="predicted"/>
<accession>X6MA05</accession>
<reference evidence="2 3" key="1">
    <citation type="journal article" date="2013" name="Curr. Biol.">
        <title>The Genome of the Foraminiferan Reticulomyxa filosa.</title>
        <authorList>
            <person name="Glockner G."/>
            <person name="Hulsmann N."/>
            <person name="Schleicher M."/>
            <person name="Noegel A.A."/>
            <person name="Eichinger L."/>
            <person name="Gallinger C."/>
            <person name="Pawlowski J."/>
            <person name="Sierra R."/>
            <person name="Euteneuer U."/>
            <person name="Pillet L."/>
            <person name="Moustafa A."/>
            <person name="Platzer M."/>
            <person name="Groth M."/>
            <person name="Szafranski K."/>
            <person name="Schliwa M."/>
        </authorList>
    </citation>
    <scope>NUCLEOTIDE SEQUENCE [LARGE SCALE GENOMIC DNA]</scope>
</reference>
<feature type="region of interest" description="Disordered" evidence="1">
    <location>
        <begin position="208"/>
        <end position="235"/>
    </location>
</feature>
<name>X6MA05_RETFI</name>
<feature type="compositionally biased region" description="Basic residues" evidence="1">
    <location>
        <begin position="16"/>
        <end position="30"/>
    </location>
</feature>
<feature type="compositionally biased region" description="Basic and acidic residues" evidence="1">
    <location>
        <begin position="208"/>
        <end position="219"/>
    </location>
</feature>
<feature type="region of interest" description="Disordered" evidence="1">
    <location>
        <begin position="257"/>
        <end position="276"/>
    </location>
</feature>
<organism evidence="2 3">
    <name type="scientific">Reticulomyxa filosa</name>
    <dbReference type="NCBI Taxonomy" id="46433"/>
    <lineage>
        <taxon>Eukaryota</taxon>
        <taxon>Sar</taxon>
        <taxon>Rhizaria</taxon>
        <taxon>Retaria</taxon>
        <taxon>Foraminifera</taxon>
        <taxon>Monothalamids</taxon>
        <taxon>Reticulomyxidae</taxon>
        <taxon>Reticulomyxa</taxon>
    </lineage>
</organism>
<gene>
    <name evidence="2" type="ORF">RFI_27542</name>
</gene>
<keyword evidence="3" id="KW-1185">Reference proteome</keyword>